<feature type="chain" id="PRO_5011625882" evidence="1">
    <location>
        <begin position="23"/>
        <end position="318"/>
    </location>
</feature>
<feature type="signal peptide" evidence="1">
    <location>
        <begin position="1"/>
        <end position="22"/>
    </location>
</feature>
<dbReference type="SUPFAM" id="SSF53850">
    <property type="entry name" value="Periplasmic binding protein-like II"/>
    <property type="match status" value="1"/>
</dbReference>
<dbReference type="GO" id="GO:0022857">
    <property type="term" value="F:transmembrane transporter activity"/>
    <property type="evidence" value="ECO:0007669"/>
    <property type="project" value="InterPro"/>
</dbReference>
<accession>A0A1G5R2A9</accession>
<dbReference type="AlphaFoldDB" id="A0A1G5R2A9"/>
<dbReference type="Gene3D" id="3.40.190.100">
    <property type="entry name" value="Glycine betaine-binding periplasmic protein, domain 2"/>
    <property type="match status" value="1"/>
</dbReference>
<dbReference type="EMBL" id="FMWG01000007">
    <property type="protein sequence ID" value="SCZ67459.1"/>
    <property type="molecule type" value="Genomic_DNA"/>
</dbReference>
<feature type="domain" description="ABC-type glycine betaine transport system substrate-binding" evidence="2">
    <location>
        <begin position="24"/>
        <end position="306"/>
    </location>
</feature>
<dbReference type="InterPro" id="IPR007210">
    <property type="entry name" value="ABC_Gly_betaine_transp_sub-bd"/>
</dbReference>
<evidence type="ECO:0000256" key="1">
    <source>
        <dbReference type="SAM" id="SignalP"/>
    </source>
</evidence>
<dbReference type="Gene3D" id="3.40.190.10">
    <property type="entry name" value="Periplasmic binding protein-like II"/>
    <property type="match status" value="1"/>
</dbReference>
<reference evidence="3 4" key="1">
    <citation type="submission" date="2016-10" db="EMBL/GenBank/DDBJ databases">
        <authorList>
            <person name="de Groot N.N."/>
        </authorList>
    </citation>
    <scope>NUCLEOTIDE SEQUENCE [LARGE SCALE GENOMIC DNA]</scope>
    <source>
        <strain evidence="3 4">U95</strain>
    </source>
</reference>
<name>A0A1G5R2A9_9RHOB</name>
<sequence>MKFKALCLSTTVALGVASNAMAADIVIGLPSWPSVNAVGNILKVVIEDNLGLEVEIQNGTNPIIFEAMDTGSMHIHPEVWMPNQQNLHDTYVEGKKSVIRGGGDGVEAFTAMCVPTKFAEENGITSIDDLTDPSVAALFDNDGDGKGEIWIGATGWASTNIERIRAQSYGYAETLELQELDDTLAYANLDAAVESGKGWIGVCYTPHYMWTLYDVTPLEEPPHDPERWNVTQPTDDPNWLEVSSADVHWPSAYLYPYFSASLEESYPAVAGLLKGVDLDPDTVSAMTYEIAIKGIEPADFAKSWVAANEERVLDWLAN</sequence>
<proteinExistence type="predicted"/>
<evidence type="ECO:0000313" key="4">
    <source>
        <dbReference type="Proteomes" id="UP000198767"/>
    </source>
</evidence>
<evidence type="ECO:0000259" key="2">
    <source>
        <dbReference type="Pfam" id="PF04069"/>
    </source>
</evidence>
<keyword evidence="4" id="KW-1185">Reference proteome</keyword>
<dbReference type="Pfam" id="PF04069">
    <property type="entry name" value="OpuAC"/>
    <property type="match status" value="1"/>
</dbReference>
<dbReference type="Proteomes" id="UP000198767">
    <property type="component" value="Unassembled WGS sequence"/>
</dbReference>
<organism evidence="3 4">
    <name type="scientific">Epibacterium ulvae</name>
    <dbReference type="NCBI Taxonomy" id="1156985"/>
    <lineage>
        <taxon>Bacteria</taxon>
        <taxon>Pseudomonadati</taxon>
        <taxon>Pseudomonadota</taxon>
        <taxon>Alphaproteobacteria</taxon>
        <taxon>Rhodobacterales</taxon>
        <taxon>Roseobacteraceae</taxon>
        <taxon>Epibacterium</taxon>
    </lineage>
</organism>
<dbReference type="GO" id="GO:0043190">
    <property type="term" value="C:ATP-binding cassette (ABC) transporter complex"/>
    <property type="evidence" value="ECO:0007669"/>
    <property type="project" value="InterPro"/>
</dbReference>
<keyword evidence="1" id="KW-0732">Signal</keyword>
<dbReference type="Gene3D" id="3.10.105.10">
    <property type="entry name" value="Dipeptide-binding Protein, Domain 3"/>
    <property type="match status" value="1"/>
</dbReference>
<dbReference type="CDD" id="cd13642">
    <property type="entry name" value="PBP2_BCP_1"/>
    <property type="match status" value="1"/>
</dbReference>
<dbReference type="RefSeq" id="WP_232716474.1">
    <property type="nucleotide sequence ID" value="NZ_FMWG01000007.1"/>
</dbReference>
<gene>
    <name evidence="3" type="ORF">SAMN04488118_10757</name>
</gene>
<dbReference type="STRING" id="1156985.SAMN04488118_10757"/>
<protein>
    <submittedName>
        <fullName evidence="3">Glycine betaine/proline transport system substrate-binding protein</fullName>
    </submittedName>
</protein>
<evidence type="ECO:0000313" key="3">
    <source>
        <dbReference type="EMBL" id="SCZ67459.1"/>
    </source>
</evidence>